<dbReference type="EMBL" id="CP063982">
    <property type="protein sequence ID" value="UOD49911.1"/>
    <property type="molecule type" value="Genomic_DNA"/>
</dbReference>
<dbReference type="Gene3D" id="3.40.50.1000">
    <property type="entry name" value="HAD superfamily/HAD-like"/>
    <property type="match status" value="2"/>
</dbReference>
<dbReference type="RefSeq" id="WP_243478189.1">
    <property type="nucleotide sequence ID" value="NZ_CP063982.1"/>
</dbReference>
<dbReference type="InterPro" id="IPR036412">
    <property type="entry name" value="HAD-like_sf"/>
</dbReference>
<organism evidence="1 2">
    <name type="scientific">Orrella daihaiensis</name>
    <dbReference type="NCBI Taxonomy" id="2782176"/>
    <lineage>
        <taxon>Bacteria</taxon>
        <taxon>Pseudomonadati</taxon>
        <taxon>Pseudomonadota</taxon>
        <taxon>Betaproteobacteria</taxon>
        <taxon>Burkholderiales</taxon>
        <taxon>Alcaligenaceae</taxon>
        <taxon>Orrella</taxon>
    </lineage>
</organism>
<keyword evidence="2" id="KW-1185">Reference proteome</keyword>
<sequence length="265" mass="29312">MKPLIKLPTAIAANIEYVLCDIDDTVTTEGHLTAQAYSAMQSLHDAGIHVIPITGRPAGWCDHIARMWPVSAVVGENGAFFMRYDHSARKMEQQFWTDAGTRESNRQKLDLLAKTILAKVPGCALASDQPYRIADLAIDFCEDVEPLPESAIEEIVSFFKAAGATAKVSSIHVNGWFGQYDKLTMTKQLFVDVFGQVITDLQEKILFIGDSPNDAPMFGFFDNSVGVANVRDQIHRLQHLPKFVCQNRGGAGFAEMATYLLTTRK</sequence>
<dbReference type="Proteomes" id="UP000831607">
    <property type="component" value="Chromosome"/>
</dbReference>
<dbReference type="GO" id="GO:0016787">
    <property type="term" value="F:hydrolase activity"/>
    <property type="evidence" value="ECO:0007669"/>
    <property type="project" value="UniProtKB-KW"/>
</dbReference>
<keyword evidence="1" id="KW-0378">Hydrolase</keyword>
<dbReference type="PANTHER" id="PTHR10000:SF8">
    <property type="entry name" value="HAD SUPERFAMILY HYDROLASE-LIKE, TYPE 3"/>
    <property type="match status" value="1"/>
</dbReference>
<evidence type="ECO:0000313" key="1">
    <source>
        <dbReference type="EMBL" id="UOD49911.1"/>
    </source>
</evidence>
<dbReference type="SUPFAM" id="SSF56784">
    <property type="entry name" value="HAD-like"/>
    <property type="match status" value="1"/>
</dbReference>
<dbReference type="NCBIfam" id="TIGR01484">
    <property type="entry name" value="HAD-SF-IIB"/>
    <property type="match status" value="1"/>
</dbReference>
<reference evidence="1 2" key="1">
    <citation type="submission" date="2020-11" db="EMBL/GenBank/DDBJ databases">
        <title>Algicoccus daihaiensis sp.nov., isolated from Daihai Lake in Inner Mongolia.</title>
        <authorList>
            <person name="Kai J."/>
        </authorList>
    </citation>
    <scope>NUCLEOTIDE SEQUENCE [LARGE SCALE GENOMIC DNA]</scope>
    <source>
        <strain evidence="2">f23</strain>
    </source>
</reference>
<dbReference type="InterPro" id="IPR006379">
    <property type="entry name" value="HAD-SF_hydro_IIB"/>
</dbReference>
<protein>
    <submittedName>
        <fullName evidence="1">HAD-IIB family hydrolase</fullName>
    </submittedName>
</protein>
<accession>A0ABY4AI02</accession>
<dbReference type="PANTHER" id="PTHR10000">
    <property type="entry name" value="PHOSPHOSERINE PHOSPHATASE"/>
    <property type="match status" value="1"/>
</dbReference>
<proteinExistence type="predicted"/>
<dbReference type="Pfam" id="PF08282">
    <property type="entry name" value="Hydrolase_3"/>
    <property type="match status" value="1"/>
</dbReference>
<gene>
    <name evidence="1" type="ORF">DHf2319_10745</name>
</gene>
<name>A0ABY4AI02_9BURK</name>
<dbReference type="InterPro" id="IPR023214">
    <property type="entry name" value="HAD_sf"/>
</dbReference>
<evidence type="ECO:0000313" key="2">
    <source>
        <dbReference type="Proteomes" id="UP000831607"/>
    </source>
</evidence>